<keyword evidence="2" id="KW-1185">Reference proteome</keyword>
<dbReference type="Proteomes" id="UP001152484">
    <property type="component" value="Unassembled WGS sequence"/>
</dbReference>
<evidence type="ECO:0000313" key="1">
    <source>
        <dbReference type="EMBL" id="CAH9116524.1"/>
    </source>
</evidence>
<sequence>MKRCSLNEKLNPKCAQNIKGNELRSFCEQSIASMDCRDEIDASNMPSRLSAAAAAAPKLCRCTVAPLRRRLEDEQLDRCHFLAGECHDQFPMLSRRNTHSFFNPA</sequence>
<proteinExistence type="predicted"/>
<comment type="caution">
    <text evidence="1">The sequence shown here is derived from an EMBL/GenBank/DDBJ whole genome shotgun (WGS) entry which is preliminary data.</text>
</comment>
<gene>
    <name evidence="1" type="ORF">CEURO_LOCUS21195</name>
</gene>
<dbReference type="EMBL" id="CAMAPE010000070">
    <property type="protein sequence ID" value="CAH9116524.1"/>
    <property type="molecule type" value="Genomic_DNA"/>
</dbReference>
<organism evidence="1 2">
    <name type="scientific">Cuscuta europaea</name>
    <name type="common">European dodder</name>
    <dbReference type="NCBI Taxonomy" id="41803"/>
    <lineage>
        <taxon>Eukaryota</taxon>
        <taxon>Viridiplantae</taxon>
        <taxon>Streptophyta</taxon>
        <taxon>Embryophyta</taxon>
        <taxon>Tracheophyta</taxon>
        <taxon>Spermatophyta</taxon>
        <taxon>Magnoliopsida</taxon>
        <taxon>eudicotyledons</taxon>
        <taxon>Gunneridae</taxon>
        <taxon>Pentapetalae</taxon>
        <taxon>asterids</taxon>
        <taxon>lamiids</taxon>
        <taxon>Solanales</taxon>
        <taxon>Convolvulaceae</taxon>
        <taxon>Cuscuteae</taxon>
        <taxon>Cuscuta</taxon>
        <taxon>Cuscuta subgen. Cuscuta</taxon>
    </lineage>
</organism>
<protein>
    <submittedName>
        <fullName evidence="1">Uncharacterized protein</fullName>
    </submittedName>
</protein>
<dbReference type="AlphaFoldDB" id="A0A9P0ZY30"/>
<accession>A0A9P0ZY30</accession>
<evidence type="ECO:0000313" key="2">
    <source>
        <dbReference type="Proteomes" id="UP001152484"/>
    </source>
</evidence>
<name>A0A9P0ZY30_CUSEU</name>
<reference evidence="1" key="1">
    <citation type="submission" date="2022-07" db="EMBL/GenBank/DDBJ databases">
        <authorList>
            <person name="Macas J."/>
            <person name="Novak P."/>
            <person name="Neumann P."/>
        </authorList>
    </citation>
    <scope>NUCLEOTIDE SEQUENCE</scope>
</reference>